<dbReference type="RefSeq" id="WP_087033299.1">
    <property type="nucleotide sequence ID" value="NZ_FJNE01000004.1"/>
</dbReference>
<accession>A0A143YM64</accession>
<dbReference type="InterPro" id="IPR009057">
    <property type="entry name" value="Homeodomain-like_sf"/>
</dbReference>
<dbReference type="PANTHER" id="PTHR33744">
    <property type="entry name" value="CARBOHYDRATE DIACID REGULATOR"/>
    <property type="match status" value="1"/>
</dbReference>
<dbReference type="Gene3D" id="1.10.10.2840">
    <property type="entry name" value="PucR C-terminal helix-turn-helix domain"/>
    <property type="match status" value="1"/>
</dbReference>
<keyword evidence="3" id="KW-1185">Reference proteome</keyword>
<evidence type="ECO:0000313" key="2">
    <source>
        <dbReference type="EMBL" id="CZQ94068.1"/>
    </source>
</evidence>
<gene>
    <name evidence="2" type="ORF">Tpal_1740</name>
</gene>
<evidence type="ECO:0000259" key="1">
    <source>
        <dbReference type="Pfam" id="PF13556"/>
    </source>
</evidence>
<dbReference type="InterPro" id="IPR042070">
    <property type="entry name" value="PucR_C-HTH_sf"/>
</dbReference>
<dbReference type="Proteomes" id="UP000242754">
    <property type="component" value="Unassembled WGS sequence"/>
</dbReference>
<name>A0A143YM64_9LACT</name>
<dbReference type="InterPro" id="IPR025736">
    <property type="entry name" value="PucR_C-HTH_dom"/>
</dbReference>
<dbReference type="OrthoDB" id="9792148at2"/>
<organism evidence="2 3">
    <name type="scientific">Trichococcus palustris</name>
    <dbReference type="NCBI Taxonomy" id="140314"/>
    <lineage>
        <taxon>Bacteria</taxon>
        <taxon>Bacillati</taxon>
        <taxon>Bacillota</taxon>
        <taxon>Bacilli</taxon>
        <taxon>Lactobacillales</taxon>
        <taxon>Carnobacteriaceae</taxon>
        <taxon>Trichococcus</taxon>
    </lineage>
</organism>
<reference evidence="2 3" key="1">
    <citation type="submission" date="2016-02" db="EMBL/GenBank/DDBJ databases">
        <authorList>
            <person name="Wen L."/>
            <person name="He K."/>
            <person name="Yang H."/>
        </authorList>
    </citation>
    <scope>NUCLEOTIDE SEQUENCE [LARGE SCALE GENOMIC DNA]</scope>
    <source>
        <strain evidence="2">Trichococcus palustris</strain>
    </source>
</reference>
<dbReference type="STRING" id="140314.SAMN04488076_1448"/>
<protein>
    <recommendedName>
        <fullName evidence="1">PucR C-terminal helix-turn-helix domain-containing protein</fullName>
    </recommendedName>
</protein>
<evidence type="ECO:0000313" key="3">
    <source>
        <dbReference type="Proteomes" id="UP000242754"/>
    </source>
</evidence>
<dbReference type="EMBL" id="FJNE01000004">
    <property type="protein sequence ID" value="CZQ94068.1"/>
    <property type="molecule type" value="Genomic_DNA"/>
</dbReference>
<dbReference type="Pfam" id="PF13556">
    <property type="entry name" value="HTH_30"/>
    <property type="match status" value="1"/>
</dbReference>
<dbReference type="InterPro" id="IPR051448">
    <property type="entry name" value="CdaR-like_regulators"/>
</dbReference>
<dbReference type="PANTHER" id="PTHR33744:SF15">
    <property type="entry name" value="CARBOHYDRATE DIACID REGULATOR"/>
    <property type="match status" value="1"/>
</dbReference>
<dbReference type="SUPFAM" id="SSF46689">
    <property type="entry name" value="Homeodomain-like"/>
    <property type="match status" value="1"/>
</dbReference>
<proteinExistence type="predicted"/>
<feature type="domain" description="PucR C-terminal helix-turn-helix" evidence="1">
    <location>
        <begin position="238"/>
        <end position="289"/>
    </location>
</feature>
<sequence>MNQAELLKLFPEAQINALSSLGAAYFSLPYQNKWVHIPQHTISPREKTLLEQVLLPFSQRAQAPVTNAWAHFLLEDATSIPAGIDHAQLLQFQIKFTTTDTTAFEQSLWLEAFRNTLPLIRDGFFLNEEYGVFILDNPAHFSFDEELTGILNTLDDDFSIRTSIYLGQNWPVDSRLPTLFKEERRIFQDSHISSRGKNVRNLAETALSYYTAAATSDSPILQSLKASIHSLEGSHDLIRAMWHNQGNVSKAATALYLHRNTLQYRIDRFFEATGLALKNMDDLLLCYLVIVAKINGTNIS</sequence>
<dbReference type="AlphaFoldDB" id="A0A143YM64"/>